<dbReference type="EMBL" id="CR382138">
    <property type="protein sequence ID" value="CAG89281.1"/>
    <property type="molecule type" value="Genomic_DNA"/>
</dbReference>
<name>Q6BLJ4_DEBHA</name>
<proteinExistence type="predicted"/>
<evidence type="ECO:0000313" key="2">
    <source>
        <dbReference type="EMBL" id="CAG89281.1"/>
    </source>
</evidence>
<dbReference type="OMA" id="KQHNVIR"/>
<dbReference type="Proteomes" id="UP000000599">
    <property type="component" value="Chromosome F"/>
</dbReference>
<dbReference type="VEuPathDB" id="FungiDB:DEHA2F12958g"/>
<gene>
    <name evidence="2" type="ordered locus">DEHA2F12958g</name>
</gene>
<dbReference type="RefSeq" id="XP_460927.1">
    <property type="nucleotide sequence ID" value="XM_460927.1"/>
</dbReference>
<keyword evidence="3" id="KW-1185">Reference proteome</keyword>
<dbReference type="InParanoid" id="Q6BLJ4"/>
<dbReference type="AlphaFoldDB" id="Q6BLJ4"/>
<dbReference type="KEGG" id="dha:DEHA2F12958g"/>
<feature type="compositionally biased region" description="Basic and acidic residues" evidence="1">
    <location>
        <begin position="10"/>
        <end position="21"/>
    </location>
</feature>
<dbReference type="HOGENOM" id="CLU_2049635_0_0_1"/>
<organism evidence="2 3">
    <name type="scientific">Debaryomyces hansenii (strain ATCC 36239 / CBS 767 / BCRC 21394 / JCM 1990 / NBRC 0083 / IGC 2968)</name>
    <name type="common">Yeast</name>
    <name type="synonym">Torulaspora hansenii</name>
    <dbReference type="NCBI Taxonomy" id="284592"/>
    <lineage>
        <taxon>Eukaryota</taxon>
        <taxon>Fungi</taxon>
        <taxon>Dikarya</taxon>
        <taxon>Ascomycota</taxon>
        <taxon>Saccharomycotina</taxon>
        <taxon>Pichiomycetes</taxon>
        <taxon>Debaryomycetaceae</taxon>
        <taxon>Debaryomyces</taxon>
    </lineage>
</organism>
<dbReference type="GeneID" id="2903544"/>
<dbReference type="OrthoDB" id="4026374at2759"/>
<dbReference type="eggNOG" id="ENOG502RQFC">
    <property type="taxonomic scope" value="Eukaryota"/>
</dbReference>
<reference evidence="2 3" key="1">
    <citation type="journal article" date="2004" name="Nature">
        <title>Genome evolution in yeasts.</title>
        <authorList>
            <consortium name="Genolevures"/>
            <person name="Dujon B."/>
            <person name="Sherman D."/>
            <person name="Fischer G."/>
            <person name="Durrens P."/>
            <person name="Casaregola S."/>
            <person name="Lafontaine I."/>
            <person name="de Montigny J."/>
            <person name="Marck C."/>
            <person name="Neuveglise C."/>
            <person name="Talla E."/>
            <person name="Goffard N."/>
            <person name="Frangeul L."/>
            <person name="Aigle M."/>
            <person name="Anthouard V."/>
            <person name="Babour A."/>
            <person name="Barbe V."/>
            <person name="Barnay S."/>
            <person name="Blanchin S."/>
            <person name="Beckerich J.M."/>
            <person name="Beyne E."/>
            <person name="Bleykasten C."/>
            <person name="Boisrame A."/>
            <person name="Boyer J."/>
            <person name="Cattolico L."/>
            <person name="Confanioleri F."/>
            <person name="de Daruvar A."/>
            <person name="Despons L."/>
            <person name="Fabre E."/>
            <person name="Fairhead C."/>
            <person name="Ferry-Dumazet H."/>
            <person name="Groppi A."/>
            <person name="Hantraye F."/>
            <person name="Hennequin C."/>
            <person name="Jauniaux N."/>
            <person name="Joyet P."/>
            <person name="Kachouri R."/>
            <person name="Kerrest A."/>
            <person name="Koszul R."/>
            <person name="Lemaire M."/>
            <person name="Lesur I."/>
            <person name="Ma L."/>
            <person name="Muller H."/>
            <person name="Nicaud J.M."/>
            <person name="Nikolski M."/>
            <person name="Oztas S."/>
            <person name="Ozier-Kalogeropoulos O."/>
            <person name="Pellenz S."/>
            <person name="Potier S."/>
            <person name="Richard G.F."/>
            <person name="Straub M.L."/>
            <person name="Suleau A."/>
            <person name="Swennene D."/>
            <person name="Tekaia F."/>
            <person name="Wesolowski-Louvel M."/>
            <person name="Westhof E."/>
            <person name="Wirth B."/>
            <person name="Zeniou-Meyer M."/>
            <person name="Zivanovic I."/>
            <person name="Bolotin-Fukuhara M."/>
            <person name="Thierry A."/>
            <person name="Bouchier C."/>
            <person name="Caudron B."/>
            <person name="Scarpelli C."/>
            <person name="Gaillardin C."/>
            <person name="Weissenbach J."/>
            <person name="Wincker P."/>
            <person name="Souciet J.L."/>
        </authorList>
    </citation>
    <scope>NUCLEOTIDE SEQUENCE [LARGE SCALE GENOMIC DNA]</scope>
    <source>
        <strain evidence="3">ATCC 36239 / CBS 767 / BCRC 21394 / JCM 1990 / NBRC 0083 / IGC 2968</strain>
    </source>
</reference>
<feature type="region of interest" description="Disordered" evidence="1">
    <location>
        <begin position="1"/>
        <end position="59"/>
    </location>
</feature>
<accession>Q6BLJ4</accession>
<protein>
    <submittedName>
        <fullName evidence="2">DEHA2F12958p</fullName>
    </submittedName>
</protein>
<sequence>MSQENITHTPSRDSHREHENIENETLSPLNSTKIRDGFSNTQSQKRGPTTPLTPMNKQHNVIRRKMEEEPGRIRDILSFGKDQSIDIIDLNYRNWVLNENLKKHQDIVEFMELERRFLLE</sequence>
<feature type="compositionally biased region" description="Polar residues" evidence="1">
    <location>
        <begin position="23"/>
        <end position="59"/>
    </location>
</feature>
<evidence type="ECO:0000256" key="1">
    <source>
        <dbReference type="SAM" id="MobiDB-lite"/>
    </source>
</evidence>
<evidence type="ECO:0000313" key="3">
    <source>
        <dbReference type="Proteomes" id="UP000000599"/>
    </source>
</evidence>